<dbReference type="Proteomes" id="UP000678393">
    <property type="component" value="Unassembled WGS sequence"/>
</dbReference>
<dbReference type="OrthoDB" id="6153355at2759"/>
<accession>A0A8S3YP42</accession>
<evidence type="ECO:0000313" key="3">
    <source>
        <dbReference type="Proteomes" id="UP000678393"/>
    </source>
</evidence>
<dbReference type="EMBL" id="CAJHNH020000636">
    <property type="protein sequence ID" value="CAG5118967.1"/>
    <property type="molecule type" value="Genomic_DNA"/>
</dbReference>
<keyword evidence="3" id="KW-1185">Reference proteome</keyword>
<sequence length="178" mass="20146">MTEWILPYECVCRRQEQYLQQIKDLRQQFQHQNGDKRQLSRCGNAGQSGTQTGPFWGPPPSPSTKPNVIIPDTVCILYPTKTQKHSSVCKDSIQASDTVMIDATDYPTTQKSGLKNQVSLPAVVPQRLGIDRHKTDYEPIEHIARRNKLNFSKYFRDGQTWAQCSSSETGTAISDINM</sequence>
<protein>
    <submittedName>
        <fullName evidence="2">Uncharacterized protein</fullName>
    </submittedName>
</protein>
<reference evidence="2" key="1">
    <citation type="submission" date="2021-04" db="EMBL/GenBank/DDBJ databases">
        <authorList>
            <consortium name="Molecular Ecology Group"/>
        </authorList>
    </citation>
    <scope>NUCLEOTIDE SEQUENCE</scope>
</reference>
<feature type="region of interest" description="Disordered" evidence="1">
    <location>
        <begin position="30"/>
        <end position="64"/>
    </location>
</feature>
<evidence type="ECO:0000256" key="1">
    <source>
        <dbReference type="SAM" id="MobiDB-lite"/>
    </source>
</evidence>
<name>A0A8S3YP42_9EUPU</name>
<dbReference type="AlphaFoldDB" id="A0A8S3YP42"/>
<gene>
    <name evidence="2" type="ORF">CUNI_LOCUS4525</name>
</gene>
<comment type="caution">
    <text evidence="2">The sequence shown here is derived from an EMBL/GenBank/DDBJ whole genome shotgun (WGS) entry which is preliminary data.</text>
</comment>
<proteinExistence type="predicted"/>
<organism evidence="2 3">
    <name type="scientific">Candidula unifasciata</name>
    <dbReference type="NCBI Taxonomy" id="100452"/>
    <lineage>
        <taxon>Eukaryota</taxon>
        <taxon>Metazoa</taxon>
        <taxon>Spiralia</taxon>
        <taxon>Lophotrochozoa</taxon>
        <taxon>Mollusca</taxon>
        <taxon>Gastropoda</taxon>
        <taxon>Heterobranchia</taxon>
        <taxon>Euthyneura</taxon>
        <taxon>Panpulmonata</taxon>
        <taxon>Eupulmonata</taxon>
        <taxon>Stylommatophora</taxon>
        <taxon>Helicina</taxon>
        <taxon>Helicoidea</taxon>
        <taxon>Geomitridae</taxon>
        <taxon>Candidula</taxon>
    </lineage>
</organism>
<evidence type="ECO:0000313" key="2">
    <source>
        <dbReference type="EMBL" id="CAG5118967.1"/>
    </source>
</evidence>